<dbReference type="EMBL" id="HBUF01195851">
    <property type="protein sequence ID" value="CAG6660023.1"/>
    <property type="molecule type" value="Transcribed_RNA"/>
</dbReference>
<protein>
    <submittedName>
        <fullName evidence="2">Uncharacterized protein</fullName>
    </submittedName>
</protein>
<proteinExistence type="predicted"/>
<name>A0A8D8RYK3_9HEMI</name>
<sequence length="107" mass="12452">MGHTATRTCLMLLWTLLIQRWKKLVLGIWTLLCLKLVGLQQVVWQLPLIMKRPTTPIWLHISKLVLQRDLVSPLRLTCLICLMKIRRIQSMRNIGVSFCQTSSRSSI</sequence>
<keyword evidence="1" id="KW-0472">Membrane</keyword>
<evidence type="ECO:0000256" key="1">
    <source>
        <dbReference type="SAM" id="Phobius"/>
    </source>
</evidence>
<keyword evidence="1" id="KW-0812">Transmembrane</keyword>
<accession>A0A8D8RYK3</accession>
<feature type="transmembrane region" description="Helical" evidence="1">
    <location>
        <begin position="24"/>
        <end position="44"/>
    </location>
</feature>
<organism evidence="2">
    <name type="scientific">Cacopsylla melanoneura</name>
    <dbReference type="NCBI Taxonomy" id="428564"/>
    <lineage>
        <taxon>Eukaryota</taxon>
        <taxon>Metazoa</taxon>
        <taxon>Ecdysozoa</taxon>
        <taxon>Arthropoda</taxon>
        <taxon>Hexapoda</taxon>
        <taxon>Insecta</taxon>
        <taxon>Pterygota</taxon>
        <taxon>Neoptera</taxon>
        <taxon>Paraneoptera</taxon>
        <taxon>Hemiptera</taxon>
        <taxon>Sternorrhyncha</taxon>
        <taxon>Psylloidea</taxon>
        <taxon>Psyllidae</taxon>
        <taxon>Psyllinae</taxon>
        <taxon>Cacopsylla</taxon>
    </lineage>
</organism>
<keyword evidence="1" id="KW-1133">Transmembrane helix</keyword>
<reference evidence="2" key="1">
    <citation type="submission" date="2021-05" db="EMBL/GenBank/DDBJ databases">
        <authorList>
            <person name="Alioto T."/>
            <person name="Alioto T."/>
            <person name="Gomez Garrido J."/>
        </authorList>
    </citation>
    <scope>NUCLEOTIDE SEQUENCE</scope>
</reference>
<evidence type="ECO:0000313" key="2">
    <source>
        <dbReference type="EMBL" id="CAG6660023.1"/>
    </source>
</evidence>
<dbReference type="AlphaFoldDB" id="A0A8D8RYK3"/>